<dbReference type="EMBL" id="PDZR01000018">
    <property type="protein sequence ID" value="PNG25244.1"/>
    <property type="molecule type" value="Genomic_DNA"/>
</dbReference>
<accession>A0A2J7TEQ8</accession>
<name>A0A2J7TEQ8_METSI</name>
<feature type="signal peptide" evidence="1">
    <location>
        <begin position="1"/>
        <end position="24"/>
    </location>
</feature>
<comment type="caution">
    <text evidence="2">The sequence shown here is derived from an EMBL/GenBank/DDBJ whole genome shotgun (WGS) entry which is preliminary data.</text>
</comment>
<evidence type="ECO:0000256" key="1">
    <source>
        <dbReference type="SAM" id="SignalP"/>
    </source>
</evidence>
<evidence type="ECO:0008006" key="4">
    <source>
        <dbReference type="Google" id="ProtNLM"/>
    </source>
</evidence>
<keyword evidence="1" id="KW-0732">Signal</keyword>
<proteinExistence type="predicted"/>
<sequence length="67" mass="7460">MNLKLSLAAAALALVTLAAAPASARNPCHDDAFKFCRAVIPDHLRIQHCLERNMFHLTRACQAEFKR</sequence>
<dbReference type="RefSeq" id="WP_102844513.1">
    <property type="nucleotide sequence ID" value="NZ_PDZR01000018.1"/>
</dbReference>
<protein>
    <recommendedName>
        <fullName evidence="4">Cysteine rich repeat-containing protein</fullName>
    </recommendedName>
</protein>
<feature type="chain" id="PRO_5014440941" description="Cysteine rich repeat-containing protein" evidence="1">
    <location>
        <begin position="25"/>
        <end position="67"/>
    </location>
</feature>
<dbReference type="Proteomes" id="UP000236286">
    <property type="component" value="Unassembled WGS sequence"/>
</dbReference>
<dbReference type="OrthoDB" id="7060861at2"/>
<reference evidence="2 3" key="1">
    <citation type="submission" date="2017-10" db="EMBL/GenBank/DDBJ databases">
        <title>Genome announcement of Methylocella silvestris TVC from permafrost.</title>
        <authorList>
            <person name="Wang J."/>
            <person name="Geng K."/>
            <person name="Ul-Haque F."/>
            <person name="Crombie A.T."/>
            <person name="Street L.E."/>
            <person name="Wookey P.A."/>
            <person name="Murrell J.C."/>
            <person name="Pratscher J."/>
        </authorList>
    </citation>
    <scope>NUCLEOTIDE SEQUENCE [LARGE SCALE GENOMIC DNA]</scope>
    <source>
        <strain evidence="2 3">TVC</strain>
    </source>
</reference>
<gene>
    <name evidence="2" type="ORF">CR492_14840</name>
</gene>
<evidence type="ECO:0000313" key="2">
    <source>
        <dbReference type="EMBL" id="PNG25244.1"/>
    </source>
</evidence>
<dbReference type="AlphaFoldDB" id="A0A2J7TEQ8"/>
<evidence type="ECO:0000313" key="3">
    <source>
        <dbReference type="Proteomes" id="UP000236286"/>
    </source>
</evidence>
<organism evidence="2 3">
    <name type="scientific">Methylocella silvestris</name>
    <dbReference type="NCBI Taxonomy" id="199596"/>
    <lineage>
        <taxon>Bacteria</taxon>
        <taxon>Pseudomonadati</taxon>
        <taxon>Pseudomonadota</taxon>
        <taxon>Alphaproteobacteria</taxon>
        <taxon>Hyphomicrobiales</taxon>
        <taxon>Beijerinckiaceae</taxon>
        <taxon>Methylocella</taxon>
    </lineage>
</organism>